<accession>A0A839SW14</accession>
<gene>
    <name evidence="1" type="ORF">FHR98_002534</name>
</gene>
<protein>
    <submittedName>
        <fullName evidence="1">Uncharacterized protein</fullName>
    </submittedName>
</protein>
<dbReference type="AlphaFoldDB" id="A0A839SW14"/>
<reference evidence="1 2" key="1">
    <citation type="submission" date="2020-08" db="EMBL/GenBank/DDBJ databases">
        <title>Genomic Encyclopedia of Type Strains, Phase III (KMG-III): the genomes of soil and plant-associated and newly described type strains.</title>
        <authorList>
            <person name="Whitman W."/>
        </authorList>
    </citation>
    <scope>NUCLEOTIDE SEQUENCE [LARGE SCALE GENOMIC DNA]</scope>
    <source>
        <strain evidence="1 2">CECT 8803</strain>
    </source>
</reference>
<dbReference type="Proteomes" id="UP000581135">
    <property type="component" value="Unassembled WGS sequence"/>
</dbReference>
<sequence>MARDMPRLMFQALFGVVGECGQTGEIDADLLLAYLSRAKGKGLGRKKAGPVTEPGR</sequence>
<organism evidence="1 2">
    <name type="scientific">Limibacillus halophilus</name>
    <dbReference type="NCBI Taxonomy" id="1579333"/>
    <lineage>
        <taxon>Bacteria</taxon>
        <taxon>Pseudomonadati</taxon>
        <taxon>Pseudomonadota</taxon>
        <taxon>Alphaproteobacteria</taxon>
        <taxon>Rhodospirillales</taxon>
        <taxon>Rhodovibrionaceae</taxon>
        <taxon>Limibacillus</taxon>
    </lineage>
</organism>
<evidence type="ECO:0000313" key="1">
    <source>
        <dbReference type="EMBL" id="MBB3066229.1"/>
    </source>
</evidence>
<evidence type="ECO:0000313" key="2">
    <source>
        <dbReference type="Proteomes" id="UP000581135"/>
    </source>
</evidence>
<comment type="caution">
    <text evidence="1">The sequence shown here is derived from an EMBL/GenBank/DDBJ whole genome shotgun (WGS) entry which is preliminary data.</text>
</comment>
<name>A0A839SW14_9PROT</name>
<keyword evidence="2" id="KW-1185">Reference proteome</keyword>
<dbReference type="EMBL" id="JACHXA010000007">
    <property type="protein sequence ID" value="MBB3066229.1"/>
    <property type="molecule type" value="Genomic_DNA"/>
</dbReference>
<proteinExistence type="predicted"/>